<dbReference type="Pfam" id="PF14508">
    <property type="entry name" value="GH97_N"/>
    <property type="match status" value="1"/>
</dbReference>
<dbReference type="InterPro" id="IPR019563">
    <property type="entry name" value="GH97_catalytic"/>
</dbReference>
<dbReference type="InterPro" id="IPR014718">
    <property type="entry name" value="GH-type_carb-bd"/>
</dbReference>
<feature type="signal peptide" evidence="4">
    <location>
        <begin position="1"/>
        <end position="20"/>
    </location>
</feature>
<dbReference type="Proteomes" id="UP001205603">
    <property type="component" value="Unassembled WGS sequence"/>
</dbReference>
<gene>
    <name evidence="8" type="ORF">NMU02_12970</name>
</gene>
<dbReference type="InterPro" id="IPR017853">
    <property type="entry name" value="GH"/>
</dbReference>
<name>A0ABT1MK51_9BACT</name>
<dbReference type="Gene3D" id="3.20.20.70">
    <property type="entry name" value="Aldolase class I"/>
    <property type="match status" value="1"/>
</dbReference>
<dbReference type="PANTHER" id="PTHR35803:SF1">
    <property type="entry name" value="GLUCAN 1,4-ALPHA-GLUCOSIDASE SUSB"/>
    <property type="match status" value="1"/>
</dbReference>
<dbReference type="InterPro" id="IPR013785">
    <property type="entry name" value="Aldolase_TIM"/>
</dbReference>
<evidence type="ECO:0000259" key="6">
    <source>
        <dbReference type="Pfam" id="PF14508"/>
    </source>
</evidence>
<dbReference type="Pfam" id="PF10566">
    <property type="entry name" value="Glyco_hydro_97"/>
    <property type="match status" value="1"/>
</dbReference>
<evidence type="ECO:0000313" key="9">
    <source>
        <dbReference type="Proteomes" id="UP001205603"/>
    </source>
</evidence>
<comment type="subunit">
    <text evidence="2">Monomer.</text>
</comment>
<evidence type="ECO:0000256" key="2">
    <source>
        <dbReference type="ARBA" id="ARBA00011245"/>
    </source>
</evidence>
<feature type="chain" id="PRO_5045602469" evidence="4">
    <location>
        <begin position="21"/>
        <end position="712"/>
    </location>
</feature>
<keyword evidence="9" id="KW-1185">Reference proteome</keyword>
<dbReference type="Gene3D" id="2.70.98.10">
    <property type="match status" value="1"/>
</dbReference>
<dbReference type="Pfam" id="PF14509">
    <property type="entry name" value="GH97_C"/>
    <property type="match status" value="1"/>
</dbReference>
<feature type="domain" description="Glycosyl-hydrolase 97 catalytic" evidence="5">
    <location>
        <begin position="305"/>
        <end position="502"/>
    </location>
</feature>
<sequence length="712" mass="81744">MSYKTILTALLVCCTSFIYAESIESPNRQLKLDFYIESGIPYYSLSFKGETVIGKSRLGFEMMNVPSMKDEFSLRNAHVSSFDDTWEPVWGEVKEIRNRYNELEVLLEQGNPKREVIVRFRLYDDGMGFRYEFPKQKDLSYFTIAEELTEFNLGKDYKAFWIRGDYDTNEYSYTTSQLSEIAEKIKDATEAIPAQSPTKELAVQTPLMLKGDSIYINIHEAALKDYPAMVLKLDDKNFVLSSLLTPDPLGGKGRLQTSSQTPWRTILVSDKAADLLASKTILNLNEPNKIKNTNWIKPMKYVGVWWEMFVPNGKNWAYADTTNIKLDSINYRQLKPTGKHAATTENVKKYIDFAAKNGFDGVLVEGWNIGWEDWFGHMKEYVFDFVTPYPDFNVNELQQYAADKGVKLIMHHETSASVPNYEQHMDTAYQFMKKHGYDALKSGYVGKIIPYGEHHYGQTMVNHYLKAIEKAADQEIMVNAHEPVRPTGMHRTYPNYLAAESARGTEYEALEYINPDHQTILPFTRLMGGPMDYTPGIFQTDLSYYDPTVKKRVNTTLAKQLALYVTMYSPLQMAADLPENYERFPDAFQFIKDVAVDWDDTRILEAEPGDFITIARKAKGTNDWYVGSISDENKRRSEISFDFLDDGKDYIATIYADGPNADYEKNPQSYTIKKYRVNNKSKLNQPVARSGGYAISIKEAKSSREIKNLKRL</sequence>
<keyword evidence="8" id="KW-0378">Hydrolase</keyword>
<dbReference type="InterPro" id="IPR029486">
    <property type="entry name" value="GH97_N"/>
</dbReference>
<proteinExistence type="predicted"/>
<evidence type="ECO:0000259" key="7">
    <source>
        <dbReference type="Pfam" id="PF14509"/>
    </source>
</evidence>
<dbReference type="PANTHER" id="PTHR35803">
    <property type="entry name" value="GLUCAN 1,4-ALPHA-GLUCOSIDASE SUSB-RELATED"/>
    <property type="match status" value="1"/>
</dbReference>
<keyword evidence="4" id="KW-0732">Signal</keyword>
<evidence type="ECO:0000313" key="8">
    <source>
        <dbReference type="EMBL" id="MCP9613003.1"/>
    </source>
</evidence>
<evidence type="ECO:0000256" key="1">
    <source>
        <dbReference type="ARBA" id="ARBA00001913"/>
    </source>
</evidence>
<accession>A0ABT1MK51</accession>
<reference evidence="8 9" key="1">
    <citation type="submission" date="2022-07" db="EMBL/GenBank/DDBJ databases">
        <title>Fecal culturing of patients with breast cancer.</title>
        <authorList>
            <person name="Teng N.M.Y."/>
            <person name="Kiu R."/>
            <person name="Evans R."/>
            <person name="Baker D.J."/>
            <person name="Zenner C."/>
            <person name="Robinson S.D."/>
            <person name="Hall L.J."/>
        </authorList>
    </citation>
    <scope>NUCLEOTIDE SEQUENCE [LARGE SCALE GENOMIC DNA]</scope>
    <source>
        <strain evidence="8 9">LH1063</strain>
    </source>
</reference>
<evidence type="ECO:0000256" key="4">
    <source>
        <dbReference type="SAM" id="SignalP"/>
    </source>
</evidence>
<feature type="domain" description="Glycosyl-hydrolase 97 N-terminal" evidence="6">
    <location>
        <begin position="23"/>
        <end position="287"/>
    </location>
</feature>
<comment type="caution">
    <text evidence="8">The sequence shown here is derived from an EMBL/GenBank/DDBJ whole genome shotgun (WGS) entry which is preliminary data.</text>
</comment>
<dbReference type="InterPro" id="IPR052720">
    <property type="entry name" value="Glycosyl_hydrolase_97"/>
</dbReference>
<evidence type="ECO:0000256" key="3">
    <source>
        <dbReference type="ARBA" id="ARBA00022837"/>
    </source>
</evidence>
<protein>
    <submittedName>
        <fullName evidence="8">Glycoside hydrolase family 97 protein</fullName>
    </submittedName>
</protein>
<dbReference type="GO" id="GO:0016787">
    <property type="term" value="F:hydrolase activity"/>
    <property type="evidence" value="ECO:0007669"/>
    <property type="project" value="UniProtKB-KW"/>
</dbReference>
<organism evidence="8 9">
    <name type="scientific">Coprobacter tertius</name>
    <dbReference type="NCBI Taxonomy" id="2944915"/>
    <lineage>
        <taxon>Bacteria</taxon>
        <taxon>Pseudomonadati</taxon>
        <taxon>Bacteroidota</taxon>
        <taxon>Bacteroidia</taxon>
        <taxon>Bacteroidales</taxon>
        <taxon>Barnesiellaceae</taxon>
        <taxon>Coprobacter</taxon>
    </lineage>
</organism>
<evidence type="ECO:0000259" key="5">
    <source>
        <dbReference type="Pfam" id="PF10566"/>
    </source>
</evidence>
<comment type="cofactor">
    <cofactor evidence="1">
        <name>Ca(2+)</name>
        <dbReference type="ChEBI" id="CHEBI:29108"/>
    </cofactor>
</comment>
<dbReference type="InterPro" id="IPR029483">
    <property type="entry name" value="GH97_C"/>
</dbReference>
<dbReference type="EMBL" id="JANDHW010000018">
    <property type="protein sequence ID" value="MCP9613003.1"/>
    <property type="molecule type" value="Genomic_DNA"/>
</dbReference>
<feature type="domain" description="Glycosyl-hydrolase 97 C-terminal oligomerisation" evidence="7">
    <location>
        <begin position="597"/>
        <end position="698"/>
    </location>
</feature>
<dbReference type="SUPFAM" id="SSF51445">
    <property type="entry name" value="(Trans)glycosidases"/>
    <property type="match status" value="1"/>
</dbReference>
<keyword evidence="3" id="KW-0106">Calcium</keyword>